<dbReference type="GO" id="GO:0009360">
    <property type="term" value="C:DNA polymerase III complex"/>
    <property type="evidence" value="ECO:0007669"/>
    <property type="project" value="InterPro"/>
</dbReference>
<comment type="catalytic activity">
    <reaction evidence="8">
        <text>DNA(n) + a 2'-deoxyribonucleoside 5'-triphosphate = DNA(n+1) + diphosphate</text>
        <dbReference type="Rhea" id="RHEA:22508"/>
        <dbReference type="Rhea" id="RHEA-COMP:17339"/>
        <dbReference type="Rhea" id="RHEA-COMP:17340"/>
        <dbReference type="ChEBI" id="CHEBI:33019"/>
        <dbReference type="ChEBI" id="CHEBI:61560"/>
        <dbReference type="ChEBI" id="CHEBI:173112"/>
        <dbReference type="EC" id="2.7.7.7"/>
    </reaction>
</comment>
<dbReference type="EMBL" id="BMEV01000002">
    <property type="protein sequence ID" value="GGH68309.1"/>
    <property type="molecule type" value="Genomic_DNA"/>
</dbReference>
<name>A0A8J3EI79_9BACI</name>
<dbReference type="Gene3D" id="1.20.272.10">
    <property type="match status" value="1"/>
</dbReference>
<reference evidence="11" key="2">
    <citation type="submission" date="2020-09" db="EMBL/GenBank/DDBJ databases">
        <authorList>
            <person name="Sun Q."/>
            <person name="Zhou Y."/>
        </authorList>
    </citation>
    <scope>NUCLEOTIDE SEQUENCE</scope>
    <source>
        <strain evidence="11">CGMCC 1.12360</strain>
    </source>
</reference>
<gene>
    <name evidence="11" type="primary">holA</name>
    <name evidence="11" type="ORF">GCM10010978_01150</name>
</gene>
<dbReference type="InterPro" id="IPR010372">
    <property type="entry name" value="DNA_pol3_delta_N"/>
</dbReference>
<dbReference type="InterPro" id="IPR048466">
    <property type="entry name" value="DNA_pol3_delta-like_C"/>
</dbReference>
<dbReference type="Gene3D" id="3.40.50.300">
    <property type="entry name" value="P-loop containing nucleotide triphosphate hydrolases"/>
    <property type="match status" value="1"/>
</dbReference>
<keyword evidence="5" id="KW-0235">DNA replication</keyword>
<dbReference type="Gene3D" id="1.10.8.60">
    <property type="match status" value="1"/>
</dbReference>
<comment type="similarity">
    <text evidence="7">Belongs to the DNA polymerase HolA subunit family.</text>
</comment>
<evidence type="ECO:0000256" key="4">
    <source>
        <dbReference type="ARBA" id="ARBA00022695"/>
    </source>
</evidence>
<keyword evidence="6" id="KW-0239">DNA-directed DNA polymerase</keyword>
<dbReference type="InterPro" id="IPR008921">
    <property type="entry name" value="DNA_pol3_clamp-load_cplx_C"/>
</dbReference>
<evidence type="ECO:0000313" key="11">
    <source>
        <dbReference type="EMBL" id="GGH68309.1"/>
    </source>
</evidence>
<dbReference type="Pfam" id="PF06144">
    <property type="entry name" value="DNA_pol3_delta"/>
    <property type="match status" value="1"/>
</dbReference>
<sequence>MSYIKIVNDIKKGKVDPVYFVYGTEQYFIDHIKKVIAEKAAGGEKDNISFFDLEEIPVQEVIQDVETFPFFGERKVVFASNPVFLKAKMDKLPFEHDVSLLEQYVANPADYSVLVLVAPYEKVDERKKVAKVLKKYATVVPCQPVKEKEIGDWISSIAEELHITVTEDAREVLETELAENLQLLEEELKKFALFVGEGGLVTREVVGQLLSQTANSTSLRLADAVMGRNLAEAIRIFKDLEKLKEDPISLIGLLAFQFRTILRVKLLRQKGYTQYQIQKQLKLHPYVVKIAMNREKHFSVEKLENIIHQIAETDGTMKRGEMEKDLAFEMLLYKLIEQ</sequence>
<dbReference type="SUPFAM" id="SSF52540">
    <property type="entry name" value="P-loop containing nucleoside triphosphate hydrolases"/>
    <property type="match status" value="1"/>
</dbReference>
<keyword evidence="3" id="KW-0808">Transferase</keyword>
<dbReference type="PANTHER" id="PTHR34388:SF1">
    <property type="entry name" value="DNA POLYMERASE III SUBUNIT DELTA"/>
    <property type="match status" value="1"/>
</dbReference>
<dbReference type="InterPro" id="IPR027417">
    <property type="entry name" value="P-loop_NTPase"/>
</dbReference>
<keyword evidence="4" id="KW-0548">Nucleotidyltransferase</keyword>
<protein>
    <recommendedName>
        <fullName evidence="2">DNA polymerase III subunit delta</fullName>
        <ecNumber evidence="1">2.7.7.7</ecNumber>
    </recommendedName>
</protein>
<dbReference type="EC" id="2.7.7.7" evidence="1"/>
<dbReference type="NCBIfam" id="TIGR01128">
    <property type="entry name" value="holA"/>
    <property type="match status" value="1"/>
</dbReference>
<dbReference type="InterPro" id="IPR005790">
    <property type="entry name" value="DNA_polIII_delta"/>
</dbReference>
<dbReference type="GO" id="GO:0003677">
    <property type="term" value="F:DNA binding"/>
    <property type="evidence" value="ECO:0007669"/>
    <property type="project" value="InterPro"/>
</dbReference>
<evidence type="ECO:0000256" key="7">
    <source>
        <dbReference type="ARBA" id="ARBA00034754"/>
    </source>
</evidence>
<dbReference type="Pfam" id="PF21694">
    <property type="entry name" value="DNA_pol3_delta_C"/>
    <property type="match status" value="1"/>
</dbReference>
<evidence type="ECO:0000313" key="12">
    <source>
        <dbReference type="Proteomes" id="UP000602050"/>
    </source>
</evidence>
<reference evidence="11" key="1">
    <citation type="journal article" date="2014" name="Int. J. Syst. Evol. Microbiol.">
        <title>Complete genome sequence of Corynebacterium casei LMG S-19264T (=DSM 44701T), isolated from a smear-ripened cheese.</title>
        <authorList>
            <consortium name="US DOE Joint Genome Institute (JGI-PGF)"/>
            <person name="Walter F."/>
            <person name="Albersmeier A."/>
            <person name="Kalinowski J."/>
            <person name="Ruckert C."/>
        </authorList>
    </citation>
    <scope>NUCLEOTIDE SEQUENCE</scope>
    <source>
        <strain evidence="11">CGMCC 1.12360</strain>
    </source>
</reference>
<evidence type="ECO:0000256" key="1">
    <source>
        <dbReference type="ARBA" id="ARBA00012417"/>
    </source>
</evidence>
<evidence type="ECO:0000256" key="2">
    <source>
        <dbReference type="ARBA" id="ARBA00017703"/>
    </source>
</evidence>
<evidence type="ECO:0000256" key="3">
    <source>
        <dbReference type="ARBA" id="ARBA00022679"/>
    </source>
</evidence>
<evidence type="ECO:0000259" key="9">
    <source>
        <dbReference type="Pfam" id="PF06144"/>
    </source>
</evidence>
<dbReference type="Proteomes" id="UP000602050">
    <property type="component" value="Unassembled WGS sequence"/>
</dbReference>
<comment type="caution">
    <text evidence="11">The sequence shown here is derived from an EMBL/GenBank/DDBJ whole genome shotgun (WGS) entry which is preliminary data.</text>
</comment>
<evidence type="ECO:0000256" key="8">
    <source>
        <dbReference type="ARBA" id="ARBA00049244"/>
    </source>
</evidence>
<proteinExistence type="inferred from homology"/>
<feature type="domain" description="DNA polymerase III delta N-terminal" evidence="9">
    <location>
        <begin position="19"/>
        <end position="143"/>
    </location>
</feature>
<organism evidence="11 12">
    <name type="scientific">Compostibacillus humi</name>
    <dbReference type="NCBI Taxonomy" id="1245525"/>
    <lineage>
        <taxon>Bacteria</taxon>
        <taxon>Bacillati</taxon>
        <taxon>Bacillota</taxon>
        <taxon>Bacilli</taxon>
        <taxon>Bacillales</taxon>
        <taxon>Bacillaceae</taxon>
        <taxon>Compostibacillus</taxon>
    </lineage>
</organism>
<evidence type="ECO:0000256" key="5">
    <source>
        <dbReference type="ARBA" id="ARBA00022705"/>
    </source>
</evidence>
<dbReference type="SUPFAM" id="SSF48019">
    <property type="entry name" value="post-AAA+ oligomerization domain-like"/>
    <property type="match status" value="1"/>
</dbReference>
<accession>A0A8J3EI79</accession>
<dbReference type="PANTHER" id="PTHR34388">
    <property type="entry name" value="DNA POLYMERASE III SUBUNIT DELTA"/>
    <property type="match status" value="1"/>
</dbReference>
<evidence type="ECO:0000256" key="6">
    <source>
        <dbReference type="ARBA" id="ARBA00022932"/>
    </source>
</evidence>
<keyword evidence="12" id="KW-1185">Reference proteome</keyword>
<dbReference type="AlphaFoldDB" id="A0A8J3EI79"/>
<dbReference type="GO" id="GO:0003887">
    <property type="term" value="F:DNA-directed DNA polymerase activity"/>
    <property type="evidence" value="ECO:0007669"/>
    <property type="project" value="UniProtKB-KW"/>
</dbReference>
<evidence type="ECO:0000259" key="10">
    <source>
        <dbReference type="Pfam" id="PF21694"/>
    </source>
</evidence>
<feature type="domain" description="DNA polymerase III delta subunit-like C-terminal" evidence="10">
    <location>
        <begin position="219"/>
        <end position="335"/>
    </location>
</feature>
<dbReference type="RefSeq" id="WP_188390417.1">
    <property type="nucleotide sequence ID" value="NZ_BMEV01000002.1"/>
</dbReference>
<dbReference type="GO" id="GO:0006261">
    <property type="term" value="P:DNA-templated DNA replication"/>
    <property type="evidence" value="ECO:0007669"/>
    <property type="project" value="TreeGrafter"/>
</dbReference>